<protein>
    <submittedName>
        <fullName evidence="2">Uncharacterized protein</fullName>
    </submittedName>
</protein>
<reference evidence="2" key="1">
    <citation type="journal article" date="2023" name="Mol. Phylogenet. Evol.">
        <title>Genome-scale phylogeny and comparative genomics of the fungal order Sordariales.</title>
        <authorList>
            <person name="Hensen N."/>
            <person name="Bonometti L."/>
            <person name="Westerberg I."/>
            <person name="Brannstrom I.O."/>
            <person name="Guillou S."/>
            <person name="Cros-Aarteil S."/>
            <person name="Calhoun S."/>
            <person name="Haridas S."/>
            <person name="Kuo A."/>
            <person name="Mondo S."/>
            <person name="Pangilinan J."/>
            <person name="Riley R."/>
            <person name="LaButti K."/>
            <person name="Andreopoulos B."/>
            <person name="Lipzen A."/>
            <person name="Chen C."/>
            <person name="Yan M."/>
            <person name="Daum C."/>
            <person name="Ng V."/>
            <person name="Clum A."/>
            <person name="Steindorff A."/>
            <person name="Ohm R.A."/>
            <person name="Martin F."/>
            <person name="Silar P."/>
            <person name="Natvig D.O."/>
            <person name="Lalanne C."/>
            <person name="Gautier V."/>
            <person name="Ament-Velasquez S.L."/>
            <person name="Kruys A."/>
            <person name="Hutchinson M.I."/>
            <person name="Powell A.J."/>
            <person name="Barry K."/>
            <person name="Miller A.N."/>
            <person name="Grigoriev I.V."/>
            <person name="Debuchy R."/>
            <person name="Gladieux P."/>
            <person name="Hiltunen Thoren M."/>
            <person name="Johannesson H."/>
        </authorList>
    </citation>
    <scope>NUCLEOTIDE SEQUENCE</scope>
    <source>
        <strain evidence="2">CBS 333.67</strain>
    </source>
</reference>
<feature type="region of interest" description="Disordered" evidence="1">
    <location>
        <begin position="52"/>
        <end position="128"/>
    </location>
</feature>
<accession>A0AAJ0M0G5</accession>
<feature type="region of interest" description="Disordered" evidence="1">
    <location>
        <begin position="357"/>
        <end position="401"/>
    </location>
</feature>
<dbReference type="EMBL" id="JAUDZG010000005">
    <property type="protein sequence ID" value="KAK3304338.1"/>
    <property type="molecule type" value="Genomic_DNA"/>
</dbReference>
<keyword evidence="3" id="KW-1185">Reference proteome</keyword>
<proteinExistence type="predicted"/>
<gene>
    <name evidence="2" type="ORF">B0T15DRAFT_512501</name>
</gene>
<feature type="compositionally biased region" description="Basic and acidic residues" evidence="1">
    <location>
        <begin position="92"/>
        <end position="101"/>
    </location>
</feature>
<dbReference type="AlphaFoldDB" id="A0AAJ0M0G5"/>
<dbReference type="Proteomes" id="UP001273166">
    <property type="component" value="Unassembled WGS sequence"/>
</dbReference>
<evidence type="ECO:0000256" key="1">
    <source>
        <dbReference type="SAM" id="MobiDB-lite"/>
    </source>
</evidence>
<evidence type="ECO:0000313" key="3">
    <source>
        <dbReference type="Proteomes" id="UP001273166"/>
    </source>
</evidence>
<organism evidence="2 3">
    <name type="scientific">Chaetomium strumarium</name>
    <dbReference type="NCBI Taxonomy" id="1170767"/>
    <lineage>
        <taxon>Eukaryota</taxon>
        <taxon>Fungi</taxon>
        <taxon>Dikarya</taxon>
        <taxon>Ascomycota</taxon>
        <taxon>Pezizomycotina</taxon>
        <taxon>Sordariomycetes</taxon>
        <taxon>Sordariomycetidae</taxon>
        <taxon>Sordariales</taxon>
        <taxon>Chaetomiaceae</taxon>
        <taxon>Chaetomium</taxon>
    </lineage>
</organism>
<name>A0AAJ0M0G5_9PEZI</name>
<feature type="region of interest" description="Disordered" evidence="1">
    <location>
        <begin position="1"/>
        <end position="37"/>
    </location>
</feature>
<feature type="compositionally biased region" description="Basic and acidic residues" evidence="1">
    <location>
        <begin position="52"/>
        <end position="79"/>
    </location>
</feature>
<evidence type="ECO:0000313" key="2">
    <source>
        <dbReference type="EMBL" id="KAK3304338.1"/>
    </source>
</evidence>
<dbReference type="GeneID" id="87886815"/>
<comment type="caution">
    <text evidence="2">The sequence shown here is derived from an EMBL/GenBank/DDBJ whole genome shotgun (WGS) entry which is preliminary data.</text>
</comment>
<feature type="region of interest" description="Disordered" evidence="1">
    <location>
        <begin position="242"/>
        <end position="270"/>
    </location>
</feature>
<reference evidence="2" key="2">
    <citation type="submission" date="2023-06" db="EMBL/GenBank/DDBJ databases">
        <authorList>
            <consortium name="Lawrence Berkeley National Laboratory"/>
            <person name="Mondo S.J."/>
            <person name="Hensen N."/>
            <person name="Bonometti L."/>
            <person name="Westerberg I."/>
            <person name="Brannstrom I.O."/>
            <person name="Guillou S."/>
            <person name="Cros-Aarteil S."/>
            <person name="Calhoun S."/>
            <person name="Haridas S."/>
            <person name="Kuo A."/>
            <person name="Pangilinan J."/>
            <person name="Riley R."/>
            <person name="Labutti K."/>
            <person name="Andreopoulos B."/>
            <person name="Lipzen A."/>
            <person name="Chen C."/>
            <person name="Yanf M."/>
            <person name="Daum C."/>
            <person name="Ng V."/>
            <person name="Clum A."/>
            <person name="Steindorff A."/>
            <person name="Ohm R."/>
            <person name="Martin F."/>
            <person name="Silar P."/>
            <person name="Natvig D."/>
            <person name="Lalanne C."/>
            <person name="Gautier V."/>
            <person name="Ament-Velasquez S.L."/>
            <person name="Kruys A."/>
            <person name="Hutchinson M.I."/>
            <person name="Powell A.J."/>
            <person name="Barry K."/>
            <person name="Miller A.N."/>
            <person name="Grigoriev I.V."/>
            <person name="Debuchy R."/>
            <person name="Gladieux P."/>
            <person name="Thoren M.H."/>
            <person name="Johannesson H."/>
        </authorList>
    </citation>
    <scope>NUCLEOTIDE SEQUENCE</scope>
    <source>
        <strain evidence="2">CBS 333.67</strain>
    </source>
</reference>
<sequence>MQYRTNYGKEQRPAGPWPGGRPYKGPARLPEGHFDPDELTRRLYVVLAEQRLQAERKQRARGERSDRRDGTRHQEKQQKPAEPAADLITKLRRTESAENKPTHTALAAPPPDVATNQASQYHHVPSQAASQFVRTTTVDNIRNNDLVHKLSKRALKFHLDGPRTVRPAAVPEEGGGHGGETAIAPAKLSRTLQQTQTQRDKVLDRNQFQRTRILEEAAQLDHHEQQPPRKHTLEDEFLRLLRPASRHDKRRNSTGNAADMHSANDNRNHHVRRSLIAMEPLLDVLAEEKYNLSTTNSTTAPLPAEEPPLCRFPPADRTRVDWTQSDEPRAHNGRPKLLLSLPLLRKADSLWTLRGIGRRGSKDSSVQSPTGGSAAGVPEGKGDELSPTKAGKTGFFAKFKR</sequence>
<dbReference type="RefSeq" id="XP_062720118.1">
    <property type="nucleotide sequence ID" value="XM_062867986.1"/>
</dbReference>
<feature type="compositionally biased region" description="Low complexity" evidence="1">
    <location>
        <begin position="388"/>
        <end position="401"/>
    </location>
</feature>